<gene>
    <name evidence="1" type="ordered locus">Dalk_2381</name>
</gene>
<dbReference type="Proteomes" id="UP000000739">
    <property type="component" value="Chromosome"/>
</dbReference>
<evidence type="ECO:0000313" key="1">
    <source>
        <dbReference type="EMBL" id="ACL04074.1"/>
    </source>
</evidence>
<name>B8FAY8_DESAL</name>
<keyword evidence="2" id="KW-1185">Reference proteome</keyword>
<dbReference type="AlphaFoldDB" id="B8FAY8"/>
<organism evidence="1 2">
    <name type="scientific">Desulfatibacillum aliphaticivorans</name>
    <dbReference type="NCBI Taxonomy" id="218208"/>
    <lineage>
        <taxon>Bacteria</taxon>
        <taxon>Pseudomonadati</taxon>
        <taxon>Thermodesulfobacteriota</taxon>
        <taxon>Desulfobacteria</taxon>
        <taxon>Desulfobacterales</taxon>
        <taxon>Desulfatibacillaceae</taxon>
        <taxon>Desulfatibacillum</taxon>
    </lineage>
</organism>
<dbReference type="KEGG" id="dal:Dalk_2381"/>
<dbReference type="HOGENOM" id="CLU_3098057_0_0_7"/>
<dbReference type="EMBL" id="CP001322">
    <property type="protein sequence ID" value="ACL04074.1"/>
    <property type="molecule type" value="Genomic_DNA"/>
</dbReference>
<accession>B8FAY8</accession>
<sequence>MVLITIWFKQNSLLSRGPANWALPVRGGGSAAWSKENYARMGLVFKPASRL</sequence>
<evidence type="ECO:0000313" key="2">
    <source>
        <dbReference type="Proteomes" id="UP000000739"/>
    </source>
</evidence>
<protein>
    <submittedName>
        <fullName evidence="1">Uncharacterized protein</fullName>
    </submittedName>
</protein>
<reference evidence="1 2" key="1">
    <citation type="journal article" date="2012" name="Environ. Microbiol.">
        <title>The genome sequence of Desulfatibacillum alkenivorans AK-01: a blueprint for anaerobic alkane oxidation.</title>
        <authorList>
            <person name="Callaghan A.V."/>
            <person name="Morris B.E."/>
            <person name="Pereira I.A."/>
            <person name="McInerney M.J."/>
            <person name="Austin R.N."/>
            <person name="Groves J.T."/>
            <person name="Kukor J.J."/>
            <person name="Suflita J.M."/>
            <person name="Young L.Y."/>
            <person name="Zylstra G.J."/>
            <person name="Wawrik B."/>
        </authorList>
    </citation>
    <scope>NUCLEOTIDE SEQUENCE [LARGE SCALE GENOMIC DNA]</scope>
    <source>
        <strain evidence="1 2">AK-01</strain>
    </source>
</reference>
<proteinExistence type="predicted"/>